<evidence type="ECO:0000256" key="2">
    <source>
        <dbReference type="ARBA" id="ARBA00023125"/>
    </source>
</evidence>
<feature type="domain" description="HTH gntR-type" evidence="4">
    <location>
        <begin position="87"/>
        <end position="155"/>
    </location>
</feature>
<dbReference type="PROSITE" id="PS50949">
    <property type="entry name" value="HTH_GNTR"/>
    <property type="match status" value="2"/>
</dbReference>
<keyword evidence="2" id="KW-0238">DNA-binding</keyword>
<dbReference type="InterPro" id="IPR050679">
    <property type="entry name" value="Bact_HTH_transcr_reg"/>
</dbReference>
<keyword evidence="1" id="KW-0805">Transcription regulation</keyword>
<dbReference type="PRINTS" id="PR00035">
    <property type="entry name" value="HTHGNTR"/>
</dbReference>
<evidence type="ECO:0000313" key="6">
    <source>
        <dbReference type="Proteomes" id="UP001596514"/>
    </source>
</evidence>
<dbReference type="InterPro" id="IPR000524">
    <property type="entry name" value="Tscrpt_reg_HTH_GntR"/>
</dbReference>
<dbReference type="Proteomes" id="UP001596514">
    <property type="component" value="Unassembled WGS sequence"/>
</dbReference>
<comment type="caution">
    <text evidence="5">The sequence shown here is derived from an EMBL/GenBank/DDBJ whole genome shotgun (WGS) entry which is preliminary data.</text>
</comment>
<evidence type="ECO:0000313" key="5">
    <source>
        <dbReference type="EMBL" id="MFC7605725.1"/>
    </source>
</evidence>
<name>A0ABW2TAI6_9ACTN</name>
<dbReference type="RefSeq" id="WP_343964753.1">
    <property type="nucleotide sequence ID" value="NZ_BAAAGK010000024.1"/>
</dbReference>
<dbReference type="SUPFAM" id="SSF46785">
    <property type="entry name" value="Winged helix' DNA-binding domain"/>
    <property type="match status" value="2"/>
</dbReference>
<proteinExistence type="predicted"/>
<organism evidence="5 6">
    <name type="scientific">Streptosporangium amethystogenes subsp. fukuiense</name>
    <dbReference type="NCBI Taxonomy" id="698418"/>
    <lineage>
        <taxon>Bacteria</taxon>
        <taxon>Bacillati</taxon>
        <taxon>Actinomycetota</taxon>
        <taxon>Actinomycetes</taxon>
        <taxon>Streptosporangiales</taxon>
        <taxon>Streptosporangiaceae</taxon>
        <taxon>Streptosporangium</taxon>
    </lineage>
</organism>
<dbReference type="CDD" id="cd07377">
    <property type="entry name" value="WHTH_GntR"/>
    <property type="match status" value="2"/>
</dbReference>
<feature type="domain" description="HTH gntR-type" evidence="4">
    <location>
        <begin position="12"/>
        <end position="80"/>
    </location>
</feature>
<dbReference type="EMBL" id="JBHTEE010000001">
    <property type="protein sequence ID" value="MFC7605725.1"/>
    <property type="molecule type" value="Genomic_DNA"/>
</dbReference>
<protein>
    <submittedName>
        <fullName evidence="5">GntR family transcriptional regulator</fullName>
    </submittedName>
</protein>
<dbReference type="Pfam" id="PF00392">
    <property type="entry name" value="GntR"/>
    <property type="match status" value="2"/>
</dbReference>
<dbReference type="InterPro" id="IPR036388">
    <property type="entry name" value="WH-like_DNA-bd_sf"/>
</dbReference>
<dbReference type="PANTHER" id="PTHR44846:SF17">
    <property type="entry name" value="GNTR-FAMILY TRANSCRIPTIONAL REGULATOR"/>
    <property type="match status" value="1"/>
</dbReference>
<keyword evidence="3" id="KW-0804">Transcription</keyword>
<dbReference type="Gene3D" id="1.10.10.10">
    <property type="entry name" value="Winged helix-like DNA-binding domain superfamily/Winged helix DNA-binding domain"/>
    <property type="match status" value="2"/>
</dbReference>
<evidence type="ECO:0000259" key="4">
    <source>
        <dbReference type="PROSITE" id="PS50949"/>
    </source>
</evidence>
<evidence type="ECO:0000256" key="1">
    <source>
        <dbReference type="ARBA" id="ARBA00023015"/>
    </source>
</evidence>
<sequence length="157" mass="16946">MTPETSNWLTGGRVHRRLADRIRAQISAGEYPPGSALPSESALADYYRLARSTVRRGLAILADEELIITLPGKGRVVNGPEGETGAAYRYQMIANELRAQIGTGTLAAGAKLPSELALCKQHGASRNTVRQALDELKCEGLIVTRHGKGHFVQAVRD</sequence>
<dbReference type="PANTHER" id="PTHR44846">
    <property type="entry name" value="MANNOSYL-D-GLYCERATE TRANSPORT/METABOLISM SYSTEM REPRESSOR MNGR-RELATED"/>
    <property type="match status" value="1"/>
</dbReference>
<reference evidence="6" key="1">
    <citation type="journal article" date="2019" name="Int. J. Syst. Evol. Microbiol.">
        <title>The Global Catalogue of Microorganisms (GCM) 10K type strain sequencing project: providing services to taxonomists for standard genome sequencing and annotation.</title>
        <authorList>
            <consortium name="The Broad Institute Genomics Platform"/>
            <consortium name="The Broad Institute Genome Sequencing Center for Infectious Disease"/>
            <person name="Wu L."/>
            <person name="Ma J."/>
        </authorList>
    </citation>
    <scope>NUCLEOTIDE SEQUENCE [LARGE SCALE GENOMIC DNA]</scope>
    <source>
        <strain evidence="6">JCM 10083</strain>
    </source>
</reference>
<gene>
    <name evidence="5" type="ORF">ACFQVD_37045</name>
</gene>
<dbReference type="InterPro" id="IPR036390">
    <property type="entry name" value="WH_DNA-bd_sf"/>
</dbReference>
<dbReference type="SMART" id="SM00345">
    <property type="entry name" value="HTH_GNTR"/>
    <property type="match status" value="2"/>
</dbReference>
<accession>A0ABW2TAI6</accession>
<evidence type="ECO:0000256" key="3">
    <source>
        <dbReference type="ARBA" id="ARBA00023163"/>
    </source>
</evidence>
<keyword evidence="6" id="KW-1185">Reference proteome</keyword>